<evidence type="ECO:0000313" key="7">
    <source>
        <dbReference type="EMBL" id="CAF4088480.1"/>
    </source>
</evidence>
<keyword evidence="3" id="KW-0863">Zinc-finger</keyword>
<evidence type="ECO:0000256" key="4">
    <source>
        <dbReference type="ARBA" id="ARBA00022833"/>
    </source>
</evidence>
<evidence type="ECO:0000313" key="8">
    <source>
        <dbReference type="Proteomes" id="UP000663874"/>
    </source>
</evidence>
<dbReference type="InterPro" id="IPR052035">
    <property type="entry name" value="ZnF_BED_domain_contain"/>
</dbReference>
<dbReference type="PANTHER" id="PTHR46481">
    <property type="entry name" value="ZINC FINGER BED DOMAIN-CONTAINING PROTEIN 4"/>
    <property type="match status" value="1"/>
</dbReference>
<comment type="caution">
    <text evidence="7">The sequence shown here is derived from an EMBL/GenBank/DDBJ whole genome shotgun (WGS) entry which is preliminary data.</text>
</comment>
<evidence type="ECO:0000256" key="1">
    <source>
        <dbReference type="ARBA" id="ARBA00004123"/>
    </source>
</evidence>
<feature type="region of interest" description="Disordered" evidence="6">
    <location>
        <begin position="1"/>
        <end position="30"/>
    </location>
</feature>
<protein>
    <recommendedName>
        <fullName evidence="9">BED-type domain-containing protein</fullName>
    </recommendedName>
</protein>
<accession>A0A819U3M0</accession>
<feature type="compositionally biased region" description="Low complexity" evidence="6">
    <location>
        <begin position="21"/>
        <end position="30"/>
    </location>
</feature>
<evidence type="ECO:0000256" key="3">
    <source>
        <dbReference type="ARBA" id="ARBA00022771"/>
    </source>
</evidence>
<keyword evidence="4" id="KW-0862">Zinc</keyword>
<keyword evidence="5" id="KW-0539">Nucleus</keyword>
<sequence>MSKQVNDSSSSLTEQDNELHGSSSSVTTDSDGTKFAKCLLCNTTVKQSSTSTYNYGRHVQRKHKTEMDQWKAEVEYKKSENVKKQSTIQESFGQLINPKYGAHNHRQLELTQMIAQDLIIDLGLPLSIVEHSAFLRAMNTIDPRFTFLSRRTLCHETLPSTLEQVMMKIKQAFLEISHTLLNDLLRNVDHADLVLTTRDIVILQEFASIVALFAEATTRGQSETSASISLIAPSILSIYFDLER</sequence>
<proteinExistence type="predicted"/>
<dbReference type="PANTHER" id="PTHR46481:SF10">
    <property type="entry name" value="ZINC FINGER BED DOMAIN-CONTAINING PROTEIN 39"/>
    <property type="match status" value="1"/>
</dbReference>
<evidence type="ECO:0008006" key="9">
    <source>
        <dbReference type="Google" id="ProtNLM"/>
    </source>
</evidence>
<evidence type="ECO:0000256" key="2">
    <source>
        <dbReference type="ARBA" id="ARBA00022723"/>
    </source>
</evidence>
<comment type="subcellular location">
    <subcellularLocation>
        <location evidence="1">Nucleus</location>
    </subcellularLocation>
</comment>
<reference evidence="7" key="1">
    <citation type="submission" date="2021-02" db="EMBL/GenBank/DDBJ databases">
        <authorList>
            <person name="Nowell W R."/>
        </authorList>
    </citation>
    <scope>NUCLEOTIDE SEQUENCE</scope>
</reference>
<keyword evidence="2" id="KW-0479">Metal-binding</keyword>
<dbReference type="EMBL" id="CAJOBE010009591">
    <property type="protein sequence ID" value="CAF4088480.1"/>
    <property type="molecule type" value="Genomic_DNA"/>
</dbReference>
<organism evidence="7 8">
    <name type="scientific">Rotaria sordida</name>
    <dbReference type="NCBI Taxonomy" id="392033"/>
    <lineage>
        <taxon>Eukaryota</taxon>
        <taxon>Metazoa</taxon>
        <taxon>Spiralia</taxon>
        <taxon>Gnathifera</taxon>
        <taxon>Rotifera</taxon>
        <taxon>Eurotatoria</taxon>
        <taxon>Bdelloidea</taxon>
        <taxon>Philodinida</taxon>
        <taxon>Philodinidae</taxon>
        <taxon>Rotaria</taxon>
    </lineage>
</organism>
<feature type="compositionally biased region" description="Polar residues" evidence="6">
    <location>
        <begin position="1"/>
        <end position="14"/>
    </location>
</feature>
<dbReference type="GO" id="GO:0008270">
    <property type="term" value="F:zinc ion binding"/>
    <property type="evidence" value="ECO:0007669"/>
    <property type="project" value="UniProtKB-KW"/>
</dbReference>
<dbReference type="AlphaFoldDB" id="A0A819U3M0"/>
<evidence type="ECO:0000256" key="6">
    <source>
        <dbReference type="SAM" id="MobiDB-lite"/>
    </source>
</evidence>
<dbReference type="Proteomes" id="UP000663874">
    <property type="component" value="Unassembled WGS sequence"/>
</dbReference>
<name>A0A819U3M0_9BILA</name>
<dbReference type="GO" id="GO:0005634">
    <property type="term" value="C:nucleus"/>
    <property type="evidence" value="ECO:0007669"/>
    <property type="project" value="UniProtKB-SubCell"/>
</dbReference>
<gene>
    <name evidence="7" type="ORF">FNK824_LOCUS30762</name>
</gene>
<evidence type="ECO:0000256" key="5">
    <source>
        <dbReference type="ARBA" id="ARBA00023242"/>
    </source>
</evidence>